<evidence type="ECO:0000259" key="8">
    <source>
        <dbReference type="Pfam" id="PF00326"/>
    </source>
</evidence>
<dbReference type="SUPFAM" id="SSF82171">
    <property type="entry name" value="DPP6 N-terminal domain-like"/>
    <property type="match status" value="1"/>
</dbReference>
<protein>
    <recommendedName>
        <fullName evidence="5">Acyl-peptide hydrolase</fullName>
    </recommendedName>
    <alternativeName>
        <fullName evidence="4">Acylaminoacyl-peptidase</fullName>
    </alternativeName>
</protein>
<dbReference type="InterPro" id="IPR001375">
    <property type="entry name" value="Peptidase_S9_cat"/>
</dbReference>
<gene>
    <name evidence="10" type="primary">ptpA_6</name>
    <name evidence="10" type="ORF">MFFC18_34540</name>
</gene>
<dbReference type="OrthoDB" id="269409at2"/>
<keyword evidence="3" id="KW-0007">Acetylation</keyword>
<organism evidence="10 11">
    <name type="scientific">Mariniblastus fucicola</name>
    <dbReference type="NCBI Taxonomy" id="980251"/>
    <lineage>
        <taxon>Bacteria</taxon>
        <taxon>Pseudomonadati</taxon>
        <taxon>Planctomycetota</taxon>
        <taxon>Planctomycetia</taxon>
        <taxon>Pirellulales</taxon>
        <taxon>Pirellulaceae</taxon>
        <taxon>Mariniblastus</taxon>
    </lineage>
</organism>
<dbReference type="STRING" id="980251.GCA_001642875_04499"/>
<evidence type="ECO:0000256" key="3">
    <source>
        <dbReference type="ARBA" id="ARBA00022990"/>
    </source>
</evidence>
<evidence type="ECO:0000313" key="11">
    <source>
        <dbReference type="Proteomes" id="UP000322214"/>
    </source>
</evidence>
<evidence type="ECO:0000259" key="9">
    <source>
        <dbReference type="Pfam" id="PF00930"/>
    </source>
</evidence>
<dbReference type="Gene3D" id="2.120.10.30">
    <property type="entry name" value="TolB, C-terminal domain"/>
    <property type="match status" value="2"/>
</dbReference>
<evidence type="ECO:0000256" key="7">
    <source>
        <dbReference type="SAM" id="SignalP"/>
    </source>
</evidence>
<dbReference type="RefSeq" id="WP_084417413.1">
    <property type="nucleotide sequence ID" value="NZ_CP042912.1"/>
</dbReference>
<evidence type="ECO:0000256" key="6">
    <source>
        <dbReference type="ARBA" id="ARBA00045885"/>
    </source>
</evidence>
<evidence type="ECO:0000256" key="4">
    <source>
        <dbReference type="ARBA" id="ARBA00032284"/>
    </source>
</evidence>
<evidence type="ECO:0000313" key="10">
    <source>
        <dbReference type="EMBL" id="QEG23553.1"/>
    </source>
</evidence>
<evidence type="ECO:0000256" key="2">
    <source>
        <dbReference type="ARBA" id="ARBA00022825"/>
    </source>
</evidence>
<evidence type="ECO:0000256" key="5">
    <source>
        <dbReference type="ARBA" id="ARBA00032596"/>
    </source>
</evidence>
<keyword evidence="2" id="KW-0720">Serine protease</keyword>
<dbReference type="EMBL" id="CP042912">
    <property type="protein sequence ID" value="QEG23553.1"/>
    <property type="molecule type" value="Genomic_DNA"/>
</dbReference>
<dbReference type="KEGG" id="mff:MFFC18_34540"/>
<reference evidence="10 11" key="1">
    <citation type="submission" date="2019-08" db="EMBL/GenBank/DDBJ databases">
        <title>Deep-cultivation of Planctomycetes and their phenomic and genomic characterization uncovers novel biology.</title>
        <authorList>
            <person name="Wiegand S."/>
            <person name="Jogler M."/>
            <person name="Boedeker C."/>
            <person name="Pinto D."/>
            <person name="Vollmers J."/>
            <person name="Rivas-Marin E."/>
            <person name="Kohn T."/>
            <person name="Peeters S.H."/>
            <person name="Heuer A."/>
            <person name="Rast P."/>
            <person name="Oberbeckmann S."/>
            <person name="Bunk B."/>
            <person name="Jeske O."/>
            <person name="Meyerdierks A."/>
            <person name="Storesund J.E."/>
            <person name="Kallscheuer N."/>
            <person name="Luecker S."/>
            <person name="Lage O.M."/>
            <person name="Pohl T."/>
            <person name="Merkel B.J."/>
            <person name="Hornburger P."/>
            <person name="Mueller R.-W."/>
            <person name="Bruemmer F."/>
            <person name="Labrenz M."/>
            <person name="Spormann A.M."/>
            <person name="Op den Camp H."/>
            <person name="Overmann J."/>
            <person name="Amann R."/>
            <person name="Jetten M.S.M."/>
            <person name="Mascher T."/>
            <person name="Medema M.H."/>
            <person name="Devos D.P."/>
            <person name="Kaster A.-K."/>
            <person name="Ovreas L."/>
            <person name="Rohde M."/>
            <person name="Galperin M.Y."/>
            <person name="Jogler C."/>
        </authorList>
    </citation>
    <scope>NUCLEOTIDE SEQUENCE [LARGE SCALE GENOMIC DNA]</scope>
    <source>
        <strain evidence="10 11">FC18</strain>
    </source>
</reference>
<keyword evidence="7" id="KW-0732">Signal</keyword>
<dbReference type="PANTHER" id="PTHR42776:SF27">
    <property type="entry name" value="DIPEPTIDYL PEPTIDASE FAMILY MEMBER 6"/>
    <property type="match status" value="1"/>
</dbReference>
<dbReference type="SUPFAM" id="SSF53474">
    <property type="entry name" value="alpha/beta-Hydrolases"/>
    <property type="match status" value="1"/>
</dbReference>
<keyword evidence="11" id="KW-1185">Reference proteome</keyword>
<dbReference type="GO" id="GO:0006508">
    <property type="term" value="P:proteolysis"/>
    <property type="evidence" value="ECO:0007669"/>
    <property type="project" value="InterPro"/>
</dbReference>
<dbReference type="Pfam" id="PF00326">
    <property type="entry name" value="Peptidase_S9"/>
    <property type="match status" value="1"/>
</dbReference>
<dbReference type="InterPro" id="IPR011659">
    <property type="entry name" value="WD40"/>
</dbReference>
<dbReference type="Gene3D" id="3.40.50.1820">
    <property type="entry name" value="alpha/beta hydrolase"/>
    <property type="match status" value="1"/>
</dbReference>
<dbReference type="PROSITE" id="PS00708">
    <property type="entry name" value="PRO_ENDOPEP_SER"/>
    <property type="match status" value="1"/>
</dbReference>
<feature type="chain" id="PRO_5023030861" description="Acyl-peptide hydrolase" evidence="7">
    <location>
        <begin position="31"/>
        <end position="694"/>
    </location>
</feature>
<keyword evidence="1 10" id="KW-0378">Hydrolase</keyword>
<sequence precursor="true">MVWVIPSRKFSAFFAAFLLLLLSGSHSIVAQKQLSEDTDQTAKSTNDSLFQPKDIFQLEFASDAQISPDGSTIVYRRNWFDIMNDRSVGDLWMINAAGKHLPMIESATSPRWSPDGTRLAYVGLDRNGKRQLFCHWFAEDRSTALTHLTESPSGITWSPDGKQIAFFMSVAAKAKPFATLPAKPKGAKWADPPKMITKLRYRSDGAGFLPDKFSHLFVVSADGGSPRQLTTGDFNHNGTVAWTSDSKEILISANRHEDHEYQPNNSEIYRVRLADRSITAVTDRVGPDGSPAISDDGKTIAFVGYDDKFLGNQTQTLYVMDSDGGNKRKLLEFDRSVGSPKWSNFHKGFLFTYVDQGNAKLAVVSLDGEMKKLADNLGSNCIGRPYAGPSSFTVADNGAIAFCVTTPMMPGELARLDEGDLQVLTHLNNDLLEHKVLGEVTEQRFPSSAGELEIQSWIMVPPNFDPSKKYPLILEIHGGPFAAYGDVFSAELQLMASAGYVVLYVNPRGSTSYGQDFANEIHHNYPGQDYDDLMSAVDTVIANGYVDKDRLYVTGGSGGGVLTAWIIGSTNRFKAAVVAKPVINWYSFALTSDAYNFFYKYWFPGLPWDHTEHYMKRSPISKVGNVETPTMLLTGEADYRTPISESEQYYQALKLRKIDAAMVRIPGASHGIAARPSHLLAKVAYILKWFATHP</sequence>
<feature type="domain" description="Dipeptidylpeptidase IV N-terminal" evidence="9">
    <location>
        <begin position="211"/>
        <end position="300"/>
    </location>
</feature>
<proteinExistence type="predicted"/>
<dbReference type="InterPro" id="IPR029058">
    <property type="entry name" value="AB_hydrolase_fold"/>
</dbReference>
<dbReference type="InterPro" id="IPR002469">
    <property type="entry name" value="Peptidase_S9B_N"/>
</dbReference>
<dbReference type="Proteomes" id="UP000322214">
    <property type="component" value="Chromosome"/>
</dbReference>
<accession>A0A5B9PML5</accession>
<dbReference type="Pfam" id="PF00930">
    <property type="entry name" value="DPPIV_N"/>
    <property type="match status" value="1"/>
</dbReference>
<name>A0A5B9PML5_9BACT</name>
<comment type="function">
    <text evidence="6">This enzyme catalyzes the hydrolysis of the N-terminal peptide bond of an N-acetylated peptide to generate an N-acetylated amino acid and a peptide with a free N-terminus. It preferentially cleaves off Ac-Ala, Ac-Met and Ac-Ser. Also, involved in the degradation of oxidized and glycated proteins.</text>
</comment>
<dbReference type="GO" id="GO:0004252">
    <property type="term" value="F:serine-type endopeptidase activity"/>
    <property type="evidence" value="ECO:0007669"/>
    <property type="project" value="InterPro"/>
</dbReference>
<dbReference type="Pfam" id="PF07676">
    <property type="entry name" value="PD40"/>
    <property type="match status" value="2"/>
</dbReference>
<dbReference type="PANTHER" id="PTHR42776">
    <property type="entry name" value="SERINE PEPTIDASE S9 FAMILY MEMBER"/>
    <property type="match status" value="1"/>
</dbReference>
<keyword evidence="2" id="KW-0645">Protease</keyword>
<feature type="signal peptide" evidence="7">
    <location>
        <begin position="1"/>
        <end position="30"/>
    </location>
</feature>
<dbReference type="InterPro" id="IPR002471">
    <property type="entry name" value="Pept_S9_AS"/>
</dbReference>
<evidence type="ECO:0000256" key="1">
    <source>
        <dbReference type="ARBA" id="ARBA00022801"/>
    </source>
</evidence>
<feature type="domain" description="Peptidase S9 prolyl oligopeptidase catalytic" evidence="8">
    <location>
        <begin position="488"/>
        <end position="692"/>
    </location>
</feature>
<dbReference type="AlphaFoldDB" id="A0A5B9PML5"/>
<dbReference type="InterPro" id="IPR011042">
    <property type="entry name" value="6-blade_b-propeller_TolB-like"/>
</dbReference>